<evidence type="ECO:0008006" key="20">
    <source>
        <dbReference type="Google" id="ProtNLM"/>
    </source>
</evidence>
<evidence type="ECO:0000256" key="6">
    <source>
        <dbReference type="ARBA" id="ARBA00022737"/>
    </source>
</evidence>
<dbReference type="InterPro" id="IPR044417">
    <property type="entry name" value="PRDM7_9_PR-SET"/>
</dbReference>
<evidence type="ECO:0000256" key="5">
    <source>
        <dbReference type="ARBA" id="ARBA00022723"/>
    </source>
</evidence>
<comment type="caution">
    <text evidence="18">The sequence shown here is derived from an EMBL/GenBank/DDBJ whole genome shotgun (WGS) entry which is preliminary data.</text>
</comment>
<dbReference type="GO" id="GO:0008168">
    <property type="term" value="F:methyltransferase activity"/>
    <property type="evidence" value="ECO:0007669"/>
    <property type="project" value="UniProtKB-KW"/>
</dbReference>
<organism evidence="18 19">
    <name type="scientific">Umbra pygmaea</name>
    <name type="common">Eastern mudminnow</name>
    <dbReference type="NCBI Taxonomy" id="75934"/>
    <lineage>
        <taxon>Eukaryota</taxon>
        <taxon>Metazoa</taxon>
        <taxon>Chordata</taxon>
        <taxon>Craniata</taxon>
        <taxon>Vertebrata</taxon>
        <taxon>Euteleostomi</taxon>
        <taxon>Actinopterygii</taxon>
        <taxon>Neopterygii</taxon>
        <taxon>Teleostei</taxon>
        <taxon>Protacanthopterygii</taxon>
        <taxon>Esociformes</taxon>
        <taxon>Umbridae</taxon>
        <taxon>Umbra</taxon>
    </lineage>
</organism>
<name>A0ABD0XAI0_UMBPY</name>
<dbReference type="SUPFAM" id="SSF82199">
    <property type="entry name" value="SET domain"/>
    <property type="match status" value="1"/>
</dbReference>
<keyword evidence="7 12" id="KW-0863">Zinc-finger</keyword>
<dbReference type="GO" id="GO:0005634">
    <property type="term" value="C:nucleus"/>
    <property type="evidence" value="ECO:0007669"/>
    <property type="project" value="UniProtKB-SubCell"/>
</dbReference>
<evidence type="ECO:0000259" key="16">
    <source>
        <dbReference type="PROSITE" id="PS50805"/>
    </source>
</evidence>
<dbReference type="AlphaFoldDB" id="A0ABD0XAI0"/>
<feature type="domain" description="KRAB" evidence="16">
    <location>
        <begin position="7"/>
        <end position="84"/>
    </location>
</feature>
<dbReference type="CDD" id="cd19193">
    <property type="entry name" value="PR-SET_PRDM7_9"/>
    <property type="match status" value="1"/>
</dbReference>
<evidence type="ECO:0000256" key="7">
    <source>
        <dbReference type="ARBA" id="ARBA00022771"/>
    </source>
</evidence>
<evidence type="ECO:0000256" key="13">
    <source>
        <dbReference type="SAM" id="MobiDB-lite"/>
    </source>
</evidence>
<dbReference type="InterPro" id="IPR046341">
    <property type="entry name" value="SET_dom_sf"/>
</dbReference>
<keyword evidence="6" id="KW-0677">Repeat</keyword>
<dbReference type="PROSITE" id="PS50806">
    <property type="entry name" value="KRAB_RELATED"/>
    <property type="match status" value="1"/>
</dbReference>
<evidence type="ECO:0000256" key="11">
    <source>
        <dbReference type="ARBA" id="ARBA00023242"/>
    </source>
</evidence>
<dbReference type="InterPro" id="IPR001909">
    <property type="entry name" value="KRAB"/>
</dbReference>
<keyword evidence="4" id="KW-0949">S-adenosyl-L-methionine</keyword>
<proteinExistence type="predicted"/>
<keyword evidence="2" id="KW-0489">Methyltransferase</keyword>
<dbReference type="PANTHER" id="PTHR16515">
    <property type="entry name" value="PR DOMAIN ZINC FINGER PROTEIN"/>
    <property type="match status" value="1"/>
</dbReference>
<sequence length="504" mass="56996">MSSSEDDDFQDIKTFFSSTEWSQLVKCEKVRYRNVRRNHRAMLAIGLNSPVPAFMRRGRHQLQASDSEEEEWTPRLESRGRTASRSCRSPPRKSVARKRESHPDKAATKKDGHGEVRLCTSEGGAFAQGGGKDTPAINEGGATQIHLKPTASGLSEKRECLERQTLPLNRYQRGKSLRDRPRMAYTEQEEQKDDHYFYCDNCRDFFVEQCEVHGPPVFVPDNPASGGASDRARLTLPPGLEVRTSGIPAAGLGVFNQGNTVAAGTHYGPYEGERIEKDQAMESGYSWVIYRNTLCEEYIDAEKETHSNWMRYVNCARNEEEQNLVAFQYRGGILYRSCKPIHAGEELLVWYGDEYARDLGIVFDYLWDKKSSAKESFQIFSCFGCPFSFTSLIFLHKHIKRSHQEEYVRLLKSGDIRSERSLQLPADLENLCAVLTSELTAAITSQLKAAIDTDLVPIAASLEGFTAKFEAQDRRIVELEQHLNVYSDSITSIEKTVKDLATLT</sequence>
<keyword evidence="3" id="KW-0808">Transferase</keyword>
<dbReference type="PROSITE" id="PS50157">
    <property type="entry name" value="ZINC_FINGER_C2H2_2"/>
    <property type="match status" value="1"/>
</dbReference>
<dbReference type="PROSITE" id="PS50280">
    <property type="entry name" value="SET"/>
    <property type="match status" value="1"/>
</dbReference>
<evidence type="ECO:0000259" key="17">
    <source>
        <dbReference type="PROSITE" id="PS50806"/>
    </source>
</evidence>
<evidence type="ECO:0000256" key="8">
    <source>
        <dbReference type="ARBA" id="ARBA00022833"/>
    </source>
</evidence>
<evidence type="ECO:0000313" key="18">
    <source>
        <dbReference type="EMBL" id="KAL1004894.1"/>
    </source>
</evidence>
<dbReference type="GO" id="GO:0032259">
    <property type="term" value="P:methylation"/>
    <property type="evidence" value="ECO:0007669"/>
    <property type="project" value="UniProtKB-KW"/>
</dbReference>
<dbReference type="Proteomes" id="UP001557470">
    <property type="component" value="Unassembled WGS sequence"/>
</dbReference>
<evidence type="ECO:0000259" key="14">
    <source>
        <dbReference type="PROSITE" id="PS50157"/>
    </source>
</evidence>
<feature type="domain" description="SET" evidence="15">
    <location>
        <begin position="238"/>
        <end position="352"/>
    </location>
</feature>
<feature type="domain" description="C2H2-type" evidence="14">
    <location>
        <begin position="380"/>
        <end position="408"/>
    </location>
</feature>
<evidence type="ECO:0000256" key="1">
    <source>
        <dbReference type="ARBA" id="ARBA00004123"/>
    </source>
</evidence>
<feature type="region of interest" description="Disordered" evidence="13">
    <location>
        <begin position="60"/>
        <end position="112"/>
    </location>
</feature>
<evidence type="ECO:0000256" key="4">
    <source>
        <dbReference type="ARBA" id="ARBA00022691"/>
    </source>
</evidence>
<feature type="domain" description="KRAB-related" evidence="17">
    <location>
        <begin position="4"/>
        <end position="66"/>
    </location>
</feature>
<evidence type="ECO:0000259" key="15">
    <source>
        <dbReference type="PROSITE" id="PS50280"/>
    </source>
</evidence>
<dbReference type="GO" id="GO:0008270">
    <property type="term" value="F:zinc ion binding"/>
    <property type="evidence" value="ECO:0007669"/>
    <property type="project" value="UniProtKB-KW"/>
</dbReference>
<accession>A0ABD0XAI0</accession>
<dbReference type="InterPro" id="IPR003655">
    <property type="entry name" value="aKRAB"/>
</dbReference>
<dbReference type="PROSITE" id="PS50805">
    <property type="entry name" value="KRAB"/>
    <property type="match status" value="1"/>
</dbReference>
<dbReference type="InterPro" id="IPR013087">
    <property type="entry name" value="Znf_C2H2_type"/>
</dbReference>
<dbReference type="EMBL" id="JAGEUA010000002">
    <property type="protein sequence ID" value="KAL1004894.1"/>
    <property type="molecule type" value="Genomic_DNA"/>
</dbReference>
<dbReference type="PROSITE" id="PS00028">
    <property type="entry name" value="ZINC_FINGER_C2H2_1"/>
    <property type="match status" value="1"/>
</dbReference>
<evidence type="ECO:0000256" key="2">
    <source>
        <dbReference type="ARBA" id="ARBA00022603"/>
    </source>
</evidence>
<dbReference type="InterPro" id="IPR050331">
    <property type="entry name" value="Zinc_finger"/>
</dbReference>
<evidence type="ECO:0000256" key="3">
    <source>
        <dbReference type="ARBA" id="ARBA00022679"/>
    </source>
</evidence>
<keyword evidence="9" id="KW-0805">Transcription regulation</keyword>
<feature type="compositionally biased region" description="Basic and acidic residues" evidence="13">
    <location>
        <begin position="97"/>
        <end position="112"/>
    </location>
</feature>
<keyword evidence="19" id="KW-1185">Reference proteome</keyword>
<evidence type="ECO:0000256" key="10">
    <source>
        <dbReference type="ARBA" id="ARBA00023163"/>
    </source>
</evidence>
<evidence type="ECO:0000256" key="9">
    <source>
        <dbReference type="ARBA" id="ARBA00023015"/>
    </source>
</evidence>
<protein>
    <recommendedName>
        <fullName evidence="20">Histone-lysine N-methyltransferase PRDM9</fullName>
    </recommendedName>
</protein>
<gene>
    <name evidence="18" type="ORF">UPYG_G00051910</name>
</gene>
<dbReference type="Gene3D" id="2.170.270.10">
    <property type="entry name" value="SET domain"/>
    <property type="match status" value="1"/>
</dbReference>
<keyword evidence="11" id="KW-0539">Nucleus</keyword>
<keyword evidence="10" id="KW-0804">Transcription</keyword>
<dbReference type="PANTHER" id="PTHR16515:SF49">
    <property type="entry name" value="GASTRULA ZINC FINGER PROTEIN XLCGF49.1-LIKE-RELATED"/>
    <property type="match status" value="1"/>
</dbReference>
<comment type="subcellular location">
    <subcellularLocation>
        <location evidence="1">Nucleus</location>
    </subcellularLocation>
</comment>
<evidence type="ECO:0000256" key="12">
    <source>
        <dbReference type="PROSITE-ProRule" id="PRU00042"/>
    </source>
</evidence>
<keyword evidence="5" id="KW-0479">Metal-binding</keyword>
<evidence type="ECO:0000313" key="19">
    <source>
        <dbReference type="Proteomes" id="UP001557470"/>
    </source>
</evidence>
<reference evidence="18 19" key="1">
    <citation type="submission" date="2024-06" db="EMBL/GenBank/DDBJ databases">
        <authorList>
            <person name="Pan Q."/>
            <person name="Wen M."/>
            <person name="Jouanno E."/>
            <person name="Zahm M."/>
            <person name="Klopp C."/>
            <person name="Cabau C."/>
            <person name="Louis A."/>
            <person name="Berthelot C."/>
            <person name="Parey E."/>
            <person name="Roest Crollius H."/>
            <person name="Montfort J."/>
            <person name="Robinson-Rechavi M."/>
            <person name="Bouchez O."/>
            <person name="Lampietro C."/>
            <person name="Lopez Roques C."/>
            <person name="Donnadieu C."/>
            <person name="Postlethwait J."/>
            <person name="Bobe J."/>
            <person name="Verreycken H."/>
            <person name="Guiguen Y."/>
        </authorList>
    </citation>
    <scope>NUCLEOTIDE SEQUENCE [LARGE SCALE GENOMIC DNA]</scope>
    <source>
        <strain evidence="18">Up_M1</strain>
        <tissue evidence="18">Testis</tissue>
    </source>
</reference>
<dbReference type="InterPro" id="IPR001214">
    <property type="entry name" value="SET_dom"/>
</dbReference>
<keyword evidence="8" id="KW-0862">Zinc</keyword>
<dbReference type="Pfam" id="PF21549">
    <property type="entry name" value="PRDM2_PR"/>
    <property type="match status" value="1"/>
</dbReference>